<feature type="transmembrane region" description="Helical" evidence="7">
    <location>
        <begin position="751"/>
        <end position="771"/>
    </location>
</feature>
<dbReference type="GO" id="GO:0098797">
    <property type="term" value="C:plasma membrane protein complex"/>
    <property type="evidence" value="ECO:0007669"/>
    <property type="project" value="TreeGrafter"/>
</dbReference>
<dbReference type="RefSeq" id="WP_181513103.1">
    <property type="nucleotide sequence ID" value="NZ_JABFUB010000001.1"/>
</dbReference>
<feature type="domain" description="ABC3 transporter permease C-terminal" evidence="8">
    <location>
        <begin position="269"/>
        <end position="389"/>
    </location>
</feature>
<feature type="transmembrane region" description="Helical" evidence="7">
    <location>
        <begin position="433"/>
        <end position="455"/>
    </location>
</feature>
<dbReference type="PANTHER" id="PTHR30489:SF0">
    <property type="entry name" value="LIPOPROTEIN-RELEASING SYSTEM TRANSMEMBRANE PROTEIN LOLE"/>
    <property type="match status" value="1"/>
</dbReference>
<proteinExistence type="inferred from homology"/>
<dbReference type="InterPro" id="IPR051447">
    <property type="entry name" value="Lipoprotein-release_system"/>
</dbReference>
<feature type="domain" description="ABC3 transporter permease C-terminal" evidence="8">
    <location>
        <begin position="660"/>
        <end position="777"/>
    </location>
</feature>
<keyword evidence="3" id="KW-1003">Cell membrane</keyword>
<evidence type="ECO:0000259" key="8">
    <source>
        <dbReference type="Pfam" id="PF02687"/>
    </source>
</evidence>
<evidence type="ECO:0000313" key="11">
    <source>
        <dbReference type="Proteomes" id="UP000518091"/>
    </source>
</evidence>
<comment type="subcellular location">
    <subcellularLocation>
        <location evidence="1">Cell membrane</location>
        <topology evidence="1">Multi-pass membrane protein</topology>
    </subcellularLocation>
</comment>
<reference evidence="9 11" key="2">
    <citation type="submission" date="2020-07" db="EMBL/GenBank/DDBJ databases">
        <title>Identification of Halomonas strains.</title>
        <authorList>
            <person name="Xiao Z."/>
            <person name="Shen J."/>
        </authorList>
    </citation>
    <scope>NUCLEOTIDE SEQUENCE [LARGE SCALE GENOMIC DNA]</scope>
    <source>
        <strain evidence="9 11">DSM 17331</strain>
    </source>
</reference>
<comment type="similarity">
    <text evidence="2">Belongs to the ABC-4 integral membrane protein family. LolC/E subfamily.</text>
</comment>
<feature type="transmembrane region" description="Helical" evidence="7">
    <location>
        <begin position="20"/>
        <end position="40"/>
    </location>
</feature>
<feature type="transmembrane region" description="Helical" evidence="7">
    <location>
        <begin position="311"/>
        <end position="337"/>
    </location>
</feature>
<evidence type="ECO:0000256" key="1">
    <source>
        <dbReference type="ARBA" id="ARBA00004651"/>
    </source>
</evidence>
<dbReference type="EMBL" id="JABFUB010000001">
    <property type="protein sequence ID" value="MCG6660274.1"/>
    <property type="molecule type" value="Genomic_DNA"/>
</dbReference>
<keyword evidence="12" id="KW-1185">Reference proteome</keyword>
<feature type="transmembrane region" description="Helical" evidence="7">
    <location>
        <begin position="710"/>
        <end position="731"/>
    </location>
</feature>
<evidence type="ECO:0000256" key="4">
    <source>
        <dbReference type="ARBA" id="ARBA00022692"/>
    </source>
</evidence>
<dbReference type="Proteomes" id="UP000814353">
    <property type="component" value="Unassembled WGS sequence"/>
</dbReference>
<sequence>MQTLDRKLYRDLWRLKGQALAIAMVIASGVMTLVMAITMLDSLTSARDRFYASHHFADIFVQVKRAPLGLLESLQRIEGVNLIEPRVLASVRLSVPGFGDPVRGKLVSLPDGRQPLLNQLHLIEGSLPEPGRDDQVVVSDAFAEAHDLTVGDSLEAIINGRHTRLTLSGIGLSPEFLYQVAPTDLMPDYQRYAVLWMNHRALSQAYAMEGAFNSLTLTLQAGAREDDVIDALDQALERYGAIGARTRHDQQSHRFIEEELNQQRITATVLPTIFLAVSAFLLNVVMGRIVQTQREQLAVLKAFGYRDMELARHYGLLAAAIVLLGWAIGVLLGTWAASGLAGIYLEYFRFPEMRSTLPAWALALSLLVSLLAALGGTWHAVWRAVSRPPAEAMRPPAPHRFRRSWLERLLPAPLLGSEGRIVLRNLARHPAKAGFSVLGIALSAGLLMIGAYQLAAVDRMIDQQYRQVLQMDIELIFNESTPARAAGELRHLPGVLAVETWRQVPVTLVHEHRQYRTSLLGMAQEPGLRQVLDEQSQPQRLPEAGVMLTRYLAEVLDARVGDELEVEIMEGRRQRVSLPLTALVDEPLGMGAYLRRDTLNALLQEGPAISGAWLLVDAARTTELHAALWELPGVASIGMLTEAEQGIRDYLDETILMVAIIFIAIASSIAFGVVYNNARIAFAERARELATLQVLGYTRAEVSRILLGEIALLTLVAIPPGWIIGVFFSHLLHQAFSHDLFRIPLVFTPQAFGFAALGVLAASLVVGMLVYRRLGRLDKIRVLKAVE</sequence>
<evidence type="ECO:0000313" key="12">
    <source>
        <dbReference type="Proteomes" id="UP000814353"/>
    </source>
</evidence>
<feature type="transmembrane region" description="Helical" evidence="7">
    <location>
        <begin position="655"/>
        <end position="675"/>
    </location>
</feature>
<dbReference type="InterPro" id="IPR003838">
    <property type="entry name" value="ABC3_permease_C"/>
</dbReference>
<evidence type="ECO:0000313" key="10">
    <source>
        <dbReference type="EMBL" id="MCG6660274.1"/>
    </source>
</evidence>
<protein>
    <submittedName>
        <fullName evidence="9">ABC transporter permease</fullName>
    </submittedName>
</protein>
<dbReference type="AlphaFoldDB" id="A0A7V9VY85"/>
<dbReference type="EMBL" id="JACEFT010000001">
    <property type="protein sequence ID" value="MBA2777604.1"/>
    <property type="molecule type" value="Genomic_DNA"/>
</dbReference>
<name>A0A7V9VY85_9GAMM</name>
<keyword evidence="4 7" id="KW-0812">Transmembrane</keyword>
<evidence type="ECO:0000256" key="7">
    <source>
        <dbReference type="SAM" id="Phobius"/>
    </source>
</evidence>
<feature type="transmembrane region" description="Helical" evidence="7">
    <location>
        <begin position="357"/>
        <end position="378"/>
    </location>
</feature>
<dbReference type="PANTHER" id="PTHR30489">
    <property type="entry name" value="LIPOPROTEIN-RELEASING SYSTEM TRANSMEMBRANE PROTEIN LOLE"/>
    <property type="match status" value="1"/>
</dbReference>
<evidence type="ECO:0000313" key="9">
    <source>
        <dbReference type="EMBL" id="MBA2777604.1"/>
    </source>
</evidence>
<reference evidence="10 12" key="1">
    <citation type="submission" date="2020-05" db="EMBL/GenBank/DDBJ databases">
        <title>Comparative genomic analysis of denitrifying bacteria from Halomonas genus.</title>
        <authorList>
            <person name="Wang L."/>
            <person name="Shao Z."/>
        </authorList>
    </citation>
    <scope>NUCLEOTIDE SEQUENCE [LARGE SCALE GENOMIC DNA]</scope>
    <source>
        <strain evidence="10 12">DSM 17331</strain>
    </source>
</reference>
<organism evidence="9 11">
    <name type="scientific">Billgrantia kenyensis</name>
    <dbReference type="NCBI Taxonomy" id="321266"/>
    <lineage>
        <taxon>Bacteria</taxon>
        <taxon>Pseudomonadati</taxon>
        <taxon>Pseudomonadota</taxon>
        <taxon>Gammaproteobacteria</taxon>
        <taxon>Oceanospirillales</taxon>
        <taxon>Halomonadaceae</taxon>
        <taxon>Billgrantia</taxon>
    </lineage>
</organism>
<feature type="transmembrane region" description="Helical" evidence="7">
    <location>
        <begin position="269"/>
        <end position="290"/>
    </location>
</feature>
<evidence type="ECO:0000256" key="6">
    <source>
        <dbReference type="ARBA" id="ARBA00023136"/>
    </source>
</evidence>
<evidence type="ECO:0000256" key="3">
    <source>
        <dbReference type="ARBA" id="ARBA00022475"/>
    </source>
</evidence>
<dbReference type="Proteomes" id="UP000518091">
    <property type="component" value="Unassembled WGS sequence"/>
</dbReference>
<gene>
    <name evidence="9" type="ORF">H1D44_01685</name>
    <name evidence="10" type="ORF">HOP48_01765</name>
</gene>
<keyword evidence="5 7" id="KW-1133">Transmembrane helix</keyword>
<evidence type="ECO:0000256" key="2">
    <source>
        <dbReference type="ARBA" id="ARBA00005236"/>
    </source>
</evidence>
<dbReference type="Pfam" id="PF02687">
    <property type="entry name" value="FtsX"/>
    <property type="match status" value="2"/>
</dbReference>
<comment type="caution">
    <text evidence="9">The sequence shown here is derived from an EMBL/GenBank/DDBJ whole genome shotgun (WGS) entry which is preliminary data.</text>
</comment>
<accession>A0A7V9VY85</accession>
<keyword evidence="6 7" id="KW-0472">Membrane</keyword>
<dbReference type="GO" id="GO:0044874">
    <property type="term" value="P:lipoprotein localization to outer membrane"/>
    <property type="evidence" value="ECO:0007669"/>
    <property type="project" value="TreeGrafter"/>
</dbReference>
<evidence type="ECO:0000256" key="5">
    <source>
        <dbReference type="ARBA" id="ARBA00022989"/>
    </source>
</evidence>